<name>A0A5B7TVG0_9FLAO</name>
<keyword evidence="1" id="KW-0732">Signal</keyword>
<keyword evidence="3" id="KW-1185">Reference proteome</keyword>
<feature type="chain" id="PRO_5022797249" evidence="1">
    <location>
        <begin position="24"/>
        <end position="383"/>
    </location>
</feature>
<sequence>MKNLKTIYLVALALIITLSSCKSDDDSIPIPPDYTSEFVGLWEFDNEENYADALFFGKNGEAFQIFYGDLNTVGIVLADFNTYDFDNNTVNYFIFGNDPVPYEGGNTFTFPGNSMTKVNGINKLSDLIETFDLDEVRAKDVSTFFLADFYNNLDGFGDDLIIPNPSADEGRYIRFAKSNLSFVEAVEGIGQNATSISIYDTNPFELLSVLENNNKFRQYQPSNPAFHHPAIDDIPFTPNSYNCHTVTNESGRDFISYNKKTKSFNYHDVNILHEQQGVSEFAFFELPSSLLEICGMDYVESKNKLIVTDSYNIHIFNIGFNTDGDNVSIFEHEKSISMVPLKLTNEEYFGKIQGLYYDLGRLELSLIIRNGNSVKLINTHFQL</sequence>
<dbReference type="KEGG" id="fbe:FF125_11755"/>
<dbReference type="AlphaFoldDB" id="A0A5B7TVG0"/>
<evidence type="ECO:0000256" key="1">
    <source>
        <dbReference type="SAM" id="SignalP"/>
    </source>
</evidence>
<dbReference type="EMBL" id="CP040749">
    <property type="protein sequence ID" value="QCX39076.1"/>
    <property type="molecule type" value="Genomic_DNA"/>
</dbReference>
<reference evidence="2 3" key="1">
    <citation type="submission" date="2019-05" db="EMBL/GenBank/DDBJ databases">
        <title>Algicella ahnfeltiae gen. nov., sp. nov., a novel marine bacterium of the family Flavobacteriaceae isolated from a red alga.</title>
        <authorList>
            <person name="Nedashkovskaya O.I."/>
            <person name="Kukhlevskiy A.D."/>
            <person name="Kim S.-G."/>
            <person name="Zhukova N.V."/>
            <person name="Mikhailov V.V."/>
        </authorList>
    </citation>
    <scope>NUCLEOTIDE SEQUENCE [LARGE SCALE GENOMIC DNA]</scope>
    <source>
        <strain evidence="2 3">10Alg115</strain>
    </source>
</reference>
<dbReference type="RefSeq" id="WP_138949942.1">
    <property type="nucleotide sequence ID" value="NZ_CP040749.1"/>
</dbReference>
<accession>A0A5B7TVG0</accession>
<evidence type="ECO:0000313" key="2">
    <source>
        <dbReference type="EMBL" id="QCX39076.1"/>
    </source>
</evidence>
<feature type="signal peptide" evidence="1">
    <location>
        <begin position="1"/>
        <end position="23"/>
    </location>
</feature>
<evidence type="ECO:0000313" key="3">
    <source>
        <dbReference type="Proteomes" id="UP000306229"/>
    </source>
</evidence>
<dbReference type="PROSITE" id="PS51257">
    <property type="entry name" value="PROKAR_LIPOPROTEIN"/>
    <property type="match status" value="1"/>
</dbReference>
<proteinExistence type="predicted"/>
<dbReference type="Proteomes" id="UP000306229">
    <property type="component" value="Chromosome"/>
</dbReference>
<protein>
    <submittedName>
        <fullName evidence="2">Uncharacterized protein</fullName>
    </submittedName>
</protein>
<organism evidence="2 3">
    <name type="scientific">Aureibaculum algae</name>
    <dbReference type="NCBI Taxonomy" id="2584122"/>
    <lineage>
        <taxon>Bacteria</taxon>
        <taxon>Pseudomonadati</taxon>
        <taxon>Bacteroidota</taxon>
        <taxon>Flavobacteriia</taxon>
        <taxon>Flavobacteriales</taxon>
        <taxon>Flavobacteriaceae</taxon>
        <taxon>Aureibaculum</taxon>
    </lineage>
</organism>
<gene>
    <name evidence="2" type="ORF">FF125_11755</name>
</gene>